<dbReference type="CDD" id="cd18012">
    <property type="entry name" value="DEXQc_arch_SWI2_SNF2"/>
    <property type="match status" value="1"/>
</dbReference>
<dbReference type="Gene3D" id="3.40.50.300">
    <property type="entry name" value="P-loop containing nucleotide triphosphate hydrolases"/>
    <property type="match status" value="1"/>
</dbReference>
<dbReference type="GO" id="GO:0016787">
    <property type="term" value="F:hydrolase activity"/>
    <property type="evidence" value="ECO:0007669"/>
    <property type="project" value="UniProtKB-KW"/>
</dbReference>
<dbReference type="PROSITE" id="PS51194">
    <property type="entry name" value="HELICASE_CTER"/>
    <property type="match status" value="1"/>
</dbReference>
<dbReference type="InterPro" id="IPR049730">
    <property type="entry name" value="SNF2/RAD54-like_C"/>
</dbReference>
<dbReference type="Proteomes" id="UP001597362">
    <property type="component" value="Unassembled WGS sequence"/>
</dbReference>
<dbReference type="InterPro" id="IPR022138">
    <property type="entry name" value="DUF3670"/>
</dbReference>
<dbReference type="PANTHER" id="PTHR10799">
    <property type="entry name" value="SNF2/RAD54 HELICASE FAMILY"/>
    <property type="match status" value="1"/>
</dbReference>
<proteinExistence type="predicted"/>
<dbReference type="Pfam" id="PF00271">
    <property type="entry name" value="Helicase_C"/>
    <property type="match status" value="1"/>
</dbReference>
<comment type="caution">
    <text evidence="4">The sequence shown here is derived from an EMBL/GenBank/DDBJ whole genome shotgun (WGS) entry which is preliminary data.</text>
</comment>
<name>A0ABW4YQQ5_9BACL</name>
<evidence type="ECO:0000313" key="4">
    <source>
        <dbReference type="EMBL" id="MFD2117948.1"/>
    </source>
</evidence>
<dbReference type="InterPro" id="IPR001650">
    <property type="entry name" value="Helicase_C-like"/>
</dbReference>
<keyword evidence="4" id="KW-0347">Helicase</keyword>
<dbReference type="EMBL" id="JBHUHO010000048">
    <property type="protein sequence ID" value="MFD2117948.1"/>
    <property type="molecule type" value="Genomic_DNA"/>
</dbReference>
<organism evidence="4 5">
    <name type="scientific">Paenibacillus yanchengensis</name>
    <dbReference type="NCBI Taxonomy" id="2035833"/>
    <lineage>
        <taxon>Bacteria</taxon>
        <taxon>Bacillati</taxon>
        <taxon>Bacillota</taxon>
        <taxon>Bacilli</taxon>
        <taxon>Bacillales</taxon>
        <taxon>Paenibacillaceae</taxon>
        <taxon>Paenibacillus</taxon>
    </lineage>
</organism>
<protein>
    <submittedName>
        <fullName evidence="4">DEAD/DEAH box helicase</fullName>
        <ecNumber evidence="4">3.6.4.-</ecNumber>
    </submittedName>
</protein>
<dbReference type="SUPFAM" id="SSF52540">
    <property type="entry name" value="P-loop containing nucleoside triphosphate hydrolases"/>
    <property type="match status" value="2"/>
</dbReference>
<feature type="domain" description="Helicase C-terminal" evidence="3">
    <location>
        <begin position="804"/>
        <end position="961"/>
    </location>
</feature>
<dbReference type="InterPro" id="IPR038718">
    <property type="entry name" value="SNF2-like_sf"/>
</dbReference>
<dbReference type="SMART" id="SM00487">
    <property type="entry name" value="DEXDc"/>
    <property type="match status" value="1"/>
</dbReference>
<dbReference type="Pfam" id="PF12419">
    <property type="entry name" value="DUF3670"/>
    <property type="match status" value="1"/>
</dbReference>
<keyword evidence="1 4" id="KW-0378">Hydrolase</keyword>
<dbReference type="InterPro" id="IPR014001">
    <property type="entry name" value="Helicase_ATP-bd"/>
</dbReference>
<keyword evidence="4" id="KW-0067">ATP-binding</keyword>
<dbReference type="EC" id="3.6.4.-" evidence="4"/>
<evidence type="ECO:0000259" key="3">
    <source>
        <dbReference type="PROSITE" id="PS51194"/>
    </source>
</evidence>
<dbReference type="InterPro" id="IPR027417">
    <property type="entry name" value="P-loop_NTPase"/>
</dbReference>
<dbReference type="GO" id="GO:0004386">
    <property type="term" value="F:helicase activity"/>
    <property type="evidence" value="ECO:0007669"/>
    <property type="project" value="UniProtKB-KW"/>
</dbReference>
<accession>A0ABW4YQQ5</accession>
<dbReference type="Gene3D" id="3.40.50.10810">
    <property type="entry name" value="Tandem AAA-ATPase domain"/>
    <property type="match status" value="1"/>
</dbReference>
<dbReference type="SMART" id="SM00490">
    <property type="entry name" value="HELICc"/>
    <property type="match status" value="1"/>
</dbReference>
<evidence type="ECO:0000256" key="1">
    <source>
        <dbReference type="ARBA" id="ARBA00022801"/>
    </source>
</evidence>
<keyword evidence="4" id="KW-0547">Nucleotide-binding</keyword>
<dbReference type="Pfam" id="PF00176">
    <property type="entry name" value="SNF2-rel_dom"/>
    <property type="match status" value="1"/>
</dbReference>
<dbReference type="InterPro" id="IPR000330">
    <property type="entry name" value="SNF2_N"/>
</dbReference>
<sequence length="978" mass="113690">MTQISKLQRLHISGFWGKEVDDQASVIIYSTDRIAGMKLRNLLFAWHQSSWYGTEITISQVGEQAYFHLTAVQALDFLSDVRAISMVDIVWSEQMETLIQMAKLLREILVEGWFEPSWSKFRQQQIGFDVTFPEQHTSKKQQWQQLLLAAEQHGNGAVSHWIDVVLQQLIRENEAVHRAYTHVVSNTSDMKLSEVYTDEQDWKIAIGLEQDTTPFRLALHLLEPDRDEGRTEWQVVPSIQPLDETLWYPLHYDAETKEWFFFYDELQWNNEQLPEQWQSFITERVEKEEQKWSALLSDWSSKYNEQQKSGTLNEIEVWHFLHEESIRLVEAGCSVVLPAWWNEVQKQKMELQGKVKDQYGTIAEPLVGLSQIVQFDWQLAIGNVQLTEEQFLQLAAQKRRLVQIGGQWIHLDPNQMEQVRDWLKKVGKRKQYTFRDMLEIHLHANDSFQLEEEHQTIAIELEMNEHLQQIMNQLKNIATLPIPEVSTMLQGELRPYQQQGMAWLLFLRKYGLGAVLADDMGLGKTIQFIAYLTHIKQAKTMGTVSEVSRYPSLLICPTSVIGNWERELAHFAPNLNVIVHYGNKRIKDESFYRSVADADLVITSYSLALLDHEQLQTIQWDALCLDEAQNIKNTYAKGTVAIKKIMAHHRIAMTGTPMENRLTELWSIYDFINPGYLGSFTKFRNLVVNPIEKTRDTQLITNLQRWVQPFMLRRVKKDPAIQLALPDKVESKVFITLTEEQAAIYESIVNDMLHKIETLDPMKRRGLVLSSLSRLKQLCSHPSLYLKDQSKQMWQEKRSNKMMRLLEMVDEVAAKGERCLIFTQYVEMGEQLQKILQRRLKLDVPYLYGGVAKEKRDEMIAQFQDQSSTCCAFVLSLKAGGTGLNLTAANHVFHFDRWWNPAVENQATDRAYRIGQSKDVQVHKLIALGTLEEKIDAMIDSKQLLNDQVVSQSELWLTELSTEQLQDVFMLRQSWLKG</sequence>
<evidence type="ECO:0000313" key="5">
    <source>
        <dbReference type="Proteomes" id="UP001597362"/>
    </source>
</evidence>
<keyword evidence="5" id="KW-1185">Reference proteome</keyword>
<dbReference type="CDD" id="cd18793">
    <property type="entry name" value="SF2_C_SNF"/>
    <property type="match status" value="1"/>
</dbReference>
<feature type="domain" description="Helicase ATP-binding" evidence="2">
    <location>
        <begin position="505"/>
        <end position="675"/>
    </location>
</feature>
<dbReference type="RefSeq" id="WP_377775386.1">
    <property type="nucleotide sequence ID" value="NZ_JBHUHO010000048.1"/>
</dbReference>
<gene>
    <name evidence="4" type="ORF">ACFSJH_19635</name>
</gene>
<reference evidence="5" key="1">
    <citation type="journal article" date="2019" name="Int. J. Syst. Evol. Microbiol.">
        <title>The Global Catalogue of Microorganisms (GCM) 10K type strain sequencing project: providing services to taxonomists for standard genome sequencing and annotation.</title>
        <authorList>
            <consortium name="The Broad Institute Genomics Platform"/>
            <consortium name="The Broad Institute Genome Sequencing Center for Infectious Disease"/>
            <person name="Wu L."/>
            <person name="Ma J."/>
        </authorList>
    </citation>
    <scope>NUCLEOTIDE SEQUENCE [LARGE SCALE GENOMIC DNA]</scope>
    <source>
        <strain evidence="5">GH52</strain>
    </source>
</reference>
<evidence type="ECO:0000259" key="2">
    <source>
        <dbReference type="PROSITE" id="PS51192"/>
    </source>
</evidence>
<dbReference type="PROSITE" id="PS51192">
    <property type="entry name" value="HELICASE_ATP_BIND_1"/>
    <property type="match status" value="1"/>
</dbReference>